<dbReference type="EMBL" id="FQZT01000007">
    <property type="protein sequence ID" value="SHJ34786.1"/>
    <property type="molecule type" value="Genomic_DNA"/>
</dbReference>
<sequence>MEILLAKNELLDLGHELKGLSIFCHSGRCWVTQSGDGRDHILHSGRSFKASNGRRLIVTATEDCRLMLLGEELEFKYEPLWQRLRCGH</sequence>
<dbReference type="Proteomes" id="UP000184171">
    <property type="component" value="Unassembled WGS sequence"/>
</dbReference>
<gene>
    <name evidence="1" type="ORF">SAMN02745165_02138</name>
</gene>
<evidence type="ECO:0000313" key="2">
    <source>
        <dbReference type="Proteomes" id="UP000184171"/>
    </source>
</evidence>
<evidence type="ECO:0008006" key="3">
    <source>
        <dbReference type="Google" id="ProtNLM"/>
    </source>
</evidence>
<evidence type="ECO:0000313" key="1">
    <source>
        <dbReference type="EMBL" id="SHJ34786.1"/>
    </source>
</evidence>
<dbReference type="InterPro" id="IPR021317">
    <property type="entry name" value="DUF2917"/>
</dbReference>
<reference evidence="1 2" key="1">
    <citation type="submission" date="2016-11" db="EMBL/GenBank/DDBJ databases">
        <authorList>
            <person name="Jaros S."/>
            <person name="Januszkiewicz K."/>
            <person name="Wedrychowicz H."/>
        </authorList>
    </citation>
    <scope>NUCLEOTIDE SEQUENCE [LARGE SCALE GENOMIC DNA]</scope>
    <source>
        <strain evidence="1 2">DSM 5091</strain>
    </source>
</reference>
<accession>A0A1M6IJZ6</accession>
<keyword evidence="2" id="KW-1185">Reference proteome</keyword>
<dbReference type="OrthoDB" id="200037at2"/>
<protein>
    <recommendedName>
        <fullName evidence="3">DUF2917 domain-containing protein</fullName>
    </recommendedName>
</protein>
<proteinExistence type="predicted"/>
<organism evidence="1 2">
    <name type="scientific">Malonomonas rubra DSM 5091</name>
    <dbReference type="NCBI Taxonomy" id="1122189"/>
    <lineage>
        <taxon>Bacteria</taxon>
        <taxon>Pseudomonadati</taxon>
        <taxon>Thermodesulfobacteriota</taxon>
        <taxon>Desulfuromonadia</taxon>
        <taxon>Desulfuromonadales</taxon>
        <taxon>Geopsychrobacteraceae</taxon>
        <taxon>Malonomonas</taxon>
    </lineage>
</organism>
<dbReference type="RefSeq" id="WP_072908722.1">
    <property type="nucleotide sequence ID" value="NZ_FQZT01000007.1"/>
</dbReference>
<name>A0A1M6IJZ6_MALRU</name>
<dbReference type="AlphaFoldDB" id="A0A1M6IJZ6"/>
<dbReference type="Pfam" id="PF11142">
    <property type="entry name" value="DUF2917"/>
    <property type="match status" value="1"/>
</dbReference>